<accession>A0AAF0BL88</accession>
<dbReference type="SUPFAM" id="SSF52833">
    <property type="entry name" value="Thioredoxin-like"/>
    <property type="match status" value="1"/>
</dbReference>
<name>A0AAF0BL88_9PROT</name>
<dbReference type="Proteomes" id="UP001217500">
    <property type="component" value="Chromosome"/>
</dbReference>
<evidence type="ECO:0000313" key="2">
    <source>
        <dbReference type="EMBL" id="WCL53852.1"/>
    </source>
</evidence>
<dbReference type="InterPro" id="IPR036282">
    <property type="entry name" value="Glutathione-S-Trfase_C_sf"/>
</dbReference>
<keyword evidence="3" id="KW-1185">Reference proteome</keyword>
<organism evidence="2 3">
    <name type="scientific">Gimibacter soli</name>
    <dbReference type="NCBI Taxonomy" id="3024400"/>
    <lineage>
        <taxon>Bacteria</taxon>
        <taxon>Pseudomonadati</taxon>
        <taxon>Pseudomonadota</taxon>
        <taxon>Alphaproteobacteria</taxon>
        <taxon>Kordiimonadales</taxon>
        <taxon>Temperatibacteraceae</taxon>
        <taxon>Gimibacter</taxon>
    </lineage>
</organism>
<dbReference type="KEGG" id="gso:PH603_15040"/>
<dbReference type="InterPro" id="IPR036249">
    <property type="entry name" value="Thioredoxin-like_sf"/>
</dbReference>
<evidence type="ECO:0000259" key="1">
    <source>
        <dbReference type="Pfam" id="PF13417"/>
    </source>
</evidence>
<dbReference type="EMBL" id="CP116805">
    <property type="protein sequence ID" value="WCL53852.1"/>
    <property type="molecule type" value="Genomic_DNA"/>
</dbReference>
<dbReference type="SUPFAM" id="SSF47616">
    <property type="entry name" value="GST C-terminal domain-like"/>
    <property type="match status" value="1"/>
</dbReference>
<feature type="domain" description="GST N-terminal" evidence="1">
    <location>
        <begin position="7"/>
        <end position="77"/>
    </location>
</feature>
<protein>
    <submittedName>
        <fullName evidence="2">Glutathione S-transferase N-terminal domain-containing protein</fullName>
    </submittedName>
</protein>
<proteinExistence type="predicted"/>
<reference evidence="2" key="1">
    <citation type="submission" date="2023-01" db="EMBL/GenBank/DDBJ databases">
        <title>The genome sequence of Kordiimonadaceae bacterium 6D33.</title>
        <authorList>
            <person name="Liu Y."/>
        </authorList>
    </citation>
    <scope>NUCLEOTIDE SEQUENCE</scope>
    <source>
        <strain evidence="2">6D33</strain>
    </source>
</reference>
<gene>
    <name evidence="2" type="ORF">PH603_15040</name>
</gene>
<dbReference type="PROSITE" id="PS51354">
    <property type="entry name" value="GLUTAREDOXIN_2"/>
    <property type="match status" value="1"/>
</dbReference>
<evidence type="ECO:0000313" key="3">
    <source>
        <dbReference type="Proteomes" id="UP001217500"/>
    </source>
</evidence>
<dbReference type="Pfam" id="PF13417">
    <property type="entry name" value="GST_N_3"/>
    <property type="match status" value="1"/>
</dbReference>
<dbReference type="InterPro" id="IPR004045">
    <property type="entry name" value="Glutathione_S-Trfase_N"/>
</dbReference>
<dbReference type="AlphaFoldDB" id="A0AAF0BL88"/>
<dbReference type="RefSeq" id="WP_289503505.1">
    <property type="nucleotide sequence ID" value="NZ_CP116805.1"/>
</dbReference>
<sequence length="385" mass="42779">MTDPYILYGVPASYYTGKARAYMRKQRIDFEERSSAHPAFAKDILPKTGRILIPVLQTPEGEVIQDSDDIIGWFEDRGLYRASAHPAGALQRILSHAFNLFGSEGMTRLAMHYRWSVLGQQEAFIAAGFAHGVAPELSPEAALQMARPVMDKLAGYLPGLGVTPETIPLVEAAYHEMLAILQKHFEKHPCLFGAWPSLGDYGLYGPLFAHLGRDPVPAFEMKTKASAVFRWTERLSAPNLDIPEFPSYRVTGFLPDGEVPATIDAFCRFMADEMLTELADQVAALARWLEANDAAEGAPVVDKPHKRSIGRVETHYRGKPITTGLSPYRMLLLQKLQDAFDALTADEQAKVRDYFAKVGLAPLLTLRPARRVERRGNIEVWGKAA</sequence>
<dbReference type="Gene3D" id="3.40.30.10">
    <property type="entry name" value="Glutaredoxin"/>
    <property type="match status" value="1"/>
</dbReference>